<protein>
    <submittedName>
        <fullName evidence="1">Uncharacterized protein</fullName>
    </submittedName>
</protein>
<keyword evidence="2" id="KW-1185">Reference proteome</keyword>
<evidence type="ECO:0000313" key="1">
    <source>
        <dbReference type="EMBL" id="VBA45974.1"/>
    </source>
</evidence>
<gene>
    <name evidence="1" type="ORF">LAUMK13_05568</name>
</gene>
<organism evidence="1 2">
    <name type="scientific">Mycobacterium innocens</name>
    <dbReference type="NCBI Taxonomy" id="2341083"/>
    <lineage>
        <taxon>Bacteria</taxon>
        <taxon>Bacillati</taxon>
        <taxon>Actinomycetota</taxon>
        <taxon>Actinomycetes</taxon>
        <taxon>Mycobacteriales</taxon>
        <taxon>Mycobacteriaceae</taxon>
        <taxon>Mycobacterium</taxon>
    </lineage>
</organism>
<dbReference type="EMBL" id="UPHQ01000310">
    <property type="protein sequence ID" value="VBA45974.1"/>
    <property type="molecule type" value="Genomic_DNA"/>
</dbReference>
<dbReference type="AlphaFoldDB" id="A0A498QIU5"/>
<dbReference type="Proteomes" id="UP000267289">
    <property type="component" value="Unassembled WGS sequence"/>
</dbReference>
<proteinExistence type="predicted"/>
<reference evidence="1 2" key="1">
    <citation type="submission" date="2018-09" db="EMBL/GenBank/DDBJ databases">
        <authorList>
            <person name="Tagini F."/>
        </authorList>
    </citation>
    <scope>NUCLEOTIDE SEQUENCE [LARGE SCALE GENOMIC DNA]</scope>
    <source>
        <strain evidence="1 2">MK13</strain>
    </source>
</reference>
<evidence type="ECO:0000313" key="2">
    <source>
        <dbReference type="Proteomes" id="UP000267289"/>
    </source>
</evidence>
<sequence>MIRECGSVVFARRGRARRAVSVLGFGPVSLWPCSASLRARSAIRVWKSCAFCDSSSSRAALIRDRRSRPPAHPGGNRLS</sequence>
<name>A0A498QIU5_9MYCO</name>
<accession>A0A498QIU5</accession>